<evidence type="ECO:0000259" key="4">
    <source>
        <dbReference type="Pfam" id="PF00155"/>
    </source>
</evidence>
<dbReference type="InterPro" id="IPR015422">
    <property type="entry name" value="PyrdxlP-dep_Trfase_small"/>
</dbReference>
<dbReference type="InterPro" id="IPR050087">
    <property type="entry name" value="AON_synthase_class-II"/>
</dbReference>
<dbReference type="SUPFAM" id="SSF53383">
    <property type="entry name" value="PLP-dependent transferases"/>
    <property type="match status" value="1"/>
</dbReference>
<dbReference type="GO" id="GO:0016874">
    <property type="term" value="F:ligase activity"/>
    <property type="evidence" value="ECO:0007669"/>
    <property type="project" value="UniProtKB-KW"/>
</dbReference>
<dbReference type="Gene3D" id="3.90.1150.10">
    <property type="entry name" value="Aspartate Aminotransferase, domain 1"/>
    <property type="match status" value="1"/>
</dbReference>
<organism evidence="5 6">
    <name type="scientific">Pseudooceanicola marinus</name>
    <dbReference type="NCBI Taxonomy" id="396013"/>
    <lineage>
        <taxon>Bacteria</taxon>
        <taxon>Pseudomonadati</taxon>
        <taxon>Pseudomonadota</taxon>
        <taxon>Alphaproteobacteria</taxon>
        <taxon>Rhodobacterales</taxon>
        <taxon>Paracoccaceae</taxon>
        <taxon>Pseudooceanicola</taxon>
    </lineage>
</organism>
<dbReference type="Pfam" id="PF00155">
    <property type="entry name" value="Aminotran_1_2"/>
    <property type="match status" value="1"/>
</dbReference>
<dbReference type="AlphaFoldDB" id="A0A1X6Y7A8"/>
<keyword evidence="5" id="KW-0436">Ligase</keyword>
<keyword evidence="5" id="KW-0012">Acyltransferase</keyword>
<evidence type="ECO:0000256" key="2">
    <source>
        <dbReference type="ARBA" id="ARBA00022679"/>
    </source>
</evidence>
<dbReference type="Gene3D" id="3.40.640.10">
    <property type="entry name" value="Type I PLP-dependent aspartate aminotransferase-like (Major domain)"/>
    <property type="match status" value="1"/>
</dbReference>
<sequence>MSGAGQRRGLAPEIRDAALGAARRASVAAPAARGLAGGPSRPVAPAPDMAPEARTDVAGGRPRGLHRLEGWQQMQALDQATEALGVASPYFRLHEGRAADTTRIAGRDCLNFASYDYLGLNADPGPRAAARQALDTYGVSASGSRMVSGTRPVHDALEAALARHYGCEAALSFVSGHATNVSLIATLMGEGDLVLSDAYIHNSVSTGMALSGAARRSFPHNDLAALERILENARPLHRHVLIVVEGLYSMDGDLPDLPGLLALRDRFDAWLMVDEAHALGPVGPTGQGVFEHFGLEPALVDIWMGTLSKTLASTGGYVAGSADLIRLLRHRAPGHVFSVALPPVLAAGAEAALVQMGEERWRIEKLHANGAHFLAKARGLGLDPGAGQGFGVLPVMIGDSLQAARLSERLLARGINVAPVTFPGVPMGAARLRFFLSSDHDTAQIDQALTVCAEELARLRDDGLGRLMSGSRRDERAGS</sequence>
<dbReference type="GO" id="GO:0030170">
    <property type="term" value="F:pyridoxal phosphate binding"/>
    <property type="evidence" value="ECO:0007669"/>
    <property type="project" value="InterPro"/>
</dbReference>
<dbReference type="InterPro" id="IPR015421">
    <property type="entry name" value="PyrdxlP-dep_Trfase_major"/>
</dbReference>
<protein>
    <submittedName>
        <fullName evidence="5">2-amino-3-ketobutyrate coenzyme A ligase</fullName>
        <ecNumber evidence="5">2.3.1.29</ecNumber>
    </submittedName>
</protein>
<dbReference type="EMBL" id="FWFN01000001">
    <property type="protein sequence ID" value="SLN12772.1"/>
    <property type="molecule type" value="Genomic_DNA"/>
</dbReference>
<keyword evidence="6" id="KW-1185">Reference proteome</keyword>
<keyword evidence="2 5" id="KW-0808">Transferase</keyword>
<evidence type="ECO:0000313" key="5">
    <source>
        <dbReference type="EMBL" id="SLN12772.1"/>
    </source>
</evidence>
<dbReference type="InterPro" id="IPR015424">
    <property type="entry name" value="PyrdxlP-dep_Trfase"/>
</dbReference>
<feature type="compositionally biased region" description="Low complexity" evidence="3">
    <location>
        <begin position="29"/>
        <end position="41"/>
    </location>
</feature>
<name>A0A1X6Y7A8_9RHOB</name>
<dbReference type="CDD" id="cd06454">
    <property type="entry name" value="KBL_like"/>
    <property type="match status" value="1"/>
</dbReference>
<dbReference type="GO" id="GO:0008890">
    <property type="term" value="F:glycine C-acetyltransferase activity"/>
    <property type="evidence" value="ECO:0007669"/>
    <property type="project" value="UniProtKB-EC"/>
</dbReference>
<reference evidence="5 6" key="1">
    <citation type="submission" date="2017-03" db="EMBL/GenBank/DDBJ databases">
        <authorList>
            <person name="Afonso C.L."/>
            <person name="Miller P.J."/>
            <person name="Scott M.A."/>
            <person name="Spackman E."/>
            <person name="Goraichik I."/>
            <person name="Dimitrov K.M."/>
            <person name="Suarez D.L."/>
            <person name="Swayne D.E."/>
        </authorList>
    </citation>
    <scope>NUCLEOTIDE SEQUENCE [LARGE SCALE GENOMIC DNA]</scope>
    <source>
        <strain evidence="5 6">CECT 7751</strain>
    </source>
</reference>
<accession>A0A1X6Y7A8</accession>
<dbReference type="PANTHER" id="PTHR13693:SF3">
    <property type="entry name" value="LD36009P"/>
    <property type="match status" value="1"/>
</dbReference>
<dbReference type="OrthoDB" id="9807157at2"/>
<proteinExistence type="predicted"/>
<dbReference type="EC" id="2.3.1.29" evidence="5"/>
<feature type="region of interest" description="Disordered" evidence="3">
    <location>
        <begin position="29"/>
        <end position="61"/>
    </location>
</feature>
<dbReference type="InterPro" id="IPR004839">
    <property type="entry name" value="Aminotransferase_I/II_large"/>
</dbReference>
<comment type="cofactor">
    <cofactor evidence="1">
        <name>pyridoxal 5'-phosphate</name>
        <dbReference type="ChEBI" id="CHEBI:597326"/>
    </cofactor>
</comment>
<feature type="domain" description="Aminotransferase class I/classII large" evidence="4">
    <location>
        <begin position="108"/>
        <end position="450"/>
    </location>
</feature>
<evidence type="ECO:0000256" key="1">
    <source>
        <dbReference type="ARBA" id="ARBA00001933"/>
    </source>
</evidence>
<dbReference type="PANTHER" id="PTHR13693">
    <property type="entry name" value="CLASS II AMINOTRANSFERASE/8-AMINO-7-OXONONANOATE SYNTHASE"/>
    <property type="match status" value="1"/>
</dbReference>
<evidence type="ECO:0000256" key="3">
    <source>
        <dbReference type="SAM" id="MobiDB-lite"/>
    </source>
</evidence>
<dbReference type="RefSeq" id="WP_085886161.1">
    <property type="nucleotide sequence ID" value="NZ_PGTC01000009.1"/>
</dbReference>
<gene>
    <name evidence="5" type="primary">kbl</name>
    <name evidence="5" type="ORF">PSM7751_00236</name>
</gene>
<dbReference type="Proteomes" id="UP000193963">
    <property type="component" value="Unassembled WGS sequence"/>
</dbReference>
<evidence type="ECO:0000313" key="6">
    <source>
        <dbReference type="Proteomes" id="UP000193963"/>
    </source>
</evidence>